<dbReference type="SMART" id="SM00237">
    <property type="entry name" value="Calx_beta"/>
    <property type="match status" value="1"/>
</dbReference>
<evidence type="ECO:0000313" key="7">
    <source>
        <dbReference type="Proteomes" id="UP000076962"/>
    </source>
</evidence>
<accession>A0A176RYB3</accession>
<evidence type="ECO:0000256" key="1">
    <source>
        <dbReference type="ARBA" id="ARBA00022729"/>
    </source>
</evidence>
<sequence length="551" mass="60059">MPSPVEIFNNDFDQSANGFYLKILILIDPSNLNNINPLFVDAGNSDYHLQAGSPCIEAGNNAAPSIPTTDKDGNPRIVNTLVDIGAYEDQLSANSYLQFSAASYTVNETSVTVTITVTRTGGSSGAVSADYATSDDTATAGSDYTAASGTRNWADGDATDKTFMVDIINDDQVEGDETLILSLGNVTGGAGLGTHRSAILTITDNDTLKNDLIVDFGAGGISAYLNNNTWTNVHTISAETLVTGNLDGNGQDDIIIDFGATYGIWVRMNNSTWVQLHTISPESVVTGDIDGNGRDDVIIDFGASYGIWVWMNNSTWVQLHTILPESMVTGDLDGNGLDEVIIDFGANYGIWIRMNNSTWVQLHTISPESMVTGDLDGNGLDDVLIDFGASDGIWVWMNNNSWVKLHSLSPDSMVTGDLDGNGQDEVVIDFGAPYGFWIRMNNSNWVPFINSANLMVTGDLDSNAQAGLVANFITCTFLIFFLLSQVKNLPAHINPYHWAHHLTEFPHRVIEPPFEQLTILNHFHEYSDFRPDKNVQKYVLVAQVECRGQYH</sequence>
<dbReference type="GO" id="GO:0016020">
    <property type="term" value="C:membrane"/>
    <property type="evidence" value="ECO:0007669"/>
    <property type="project" value="InterPro"/>
</dbReference>
<keyword evidence="1" id="KW-0732">Signal</keyword>
<dbReference type="PATRIC" id="fig|1003181.4.peg.4785"/>
<dbReference type="Pfam" id="PF03160">
    <property type="entry name" value="Calx-beta"/>
    <property type="match status" value="1"/>
</dbReference>
<gene>
    <name evidence="6" type="ORF">THIOM_003594</name>
</gene>
<dbReference type="AlphaFoldDB" id="A0A176RYB3"/>
<dbReference type="PANTHER" id="PTHR11878">
    <property type="entry name" value="SODIUM/CALCIUM EXCHANGER"/>
    <property type="match status" value="1"/>
</dbReference>
<keyword evidence="4" id="KW-0813">Transport</keyword>
<evidence type="ECO:0000256" key="4">
    <source>
        <dbReference type="ARBA" id="ARBA00023065"/>
    </source>
</evidence>
<keyword evidence="3" id="KW-0106">Calcium</keyword>
<organism evidence="6 7">
    <name type="scientific">Candidatus Thiomargarita nelsonii</name>
    <dbReference type="NCBI Taxonomy" id="1003181"/>
    <lineage>
        <taxon>Bacteria</taxon>
        <taxon>Pseudomonadati</taxon>
        <taxon>Pseudomonadota</taxon>
        <taxon>Gammaproteobacteria</taxon>
        <taxon>Thiotrichales</taxon>
        <taxon>Thiotrichaceae</taxon>
        <taxon>Thiomargarita</taxon>
    </lineage>
</organism>
<dbReference type="GO" id="GO:0007229">
    <property type="term" value="P:integrin-mediated signaling pathway"/>
    <property type="evidence" value="ECO:0007669"/>
    <property type="project" value="UniProtKB-KW"/>
</dbReference>
<evidence type="ECO:0000313" key="6">
    <source>
        <dbReference type="EMBL" id="OAD20687.1"/>
    </source>
</evidence>
<dbReference type="InterPro" id="IPR003644">
    <property type="entry name" value="Calx_beta"/>
</dbReference>
<evidence type="ECO:0000256" key="3">
    <source>
        <dbReference type="ARBA" id="ARBA00022837"/>
    </source>
</evidence>
<keyword evidence="7" id="KW-1185">Reference proteome</keyword>
<dbReference type="SUPFAM" id="SSF141072">
    <property type="entry name" value="CalX-like"/>
    <property type="match status" value="1"/>
</dbReference>
<evidence type="ECO:0000256" key="2">
    <source>
        <dbReference type="ARBA" id="ARBA00022737"/>
    </source>
</evidence>
<dbReference type="PANTHER" id="PTHR11878:SF65">
    <property type="entry name" value="NA_CA-EXCHANGE PROTEIN, ISOFORM G"/>
    <property type="match status" value="1"/>
</dbReference>
<keyword evidence="2" id="KW-0677">Repeat</keyword>
<dbReference type="NCBIfam" id="NF041518">
    <property type="entry name" value="choice_anch_Q"/>
    <property type="match status" value="1"/>
</dbReference>
<dbReference type="EMBL" id="LUTY01002185">
    <property type="protein sequence ID" value="OAD20687.1"/>
    <property type="molecule type" value="Genomic_DNA"/>
</dbReference>
<feature type="domain" description="Calx-beta" evidence="5">
    <location>
        <begin position="86"/>
        <end position="184"/>
    </location>
</feature>
<protein>
    <submittedName>
        <fullName evidence="6">Na-Ca exchanger/integrin-beta4 domain protein</fullName>
    </submittedName>
</protein>
<dbReference type="GO" id="GO:0030001">
    <property type="term" value="P:metal ion transport"/>
    <property type="evidence" value="ECO:0007669"/>
    <property type="project" value="TreeGrafter"/>
</dbReference>
<dbReference type="InterPro" id="IPR028994">
    <property type="entry name" value="Integrin_alpha_N"/>
</dbReference>
<dbReference type="SUPFAM" id="SSF51126">
    <property type="entry name" value="Pectin lyase-like"/>
    <property type="match status" value="1"/>
</dbReference>
<dbReference type="InterPro" id="IPR038081">
    <property type="entry name" value="CalX-like_sf"/>
</dbReference>
<dbReference type="InterPro" id="IPR059226">
    <property type="entry name" value="Choice_anch_Q_dom"/>
</dbReference>
<keyword evidence="4" id="KW-0406">Ion transport</keyword>
<name>A0A176RYB3_9GAMM</name>
<dbReference type="InterPro" id="IPR011050">
    <property type="entry name" value="Pectin_lyase_fold/virulence"/>
</dbReference>
<comment type="caution">
    <text evidence="6">The sequence shown here is derived from an EMBL/GenBank/DDBJ whole genome shotgun (WGS) entry which is preliminary data.</text>
</comment>
<reference evidence="6 7" key="1">
    <citation type="submission" date="2016-05" db="EMBL/GenBank/DDBJ databases">
        <title>Single-cell genome of chain-forming Candidatus Thiomargarita nelsonii and comparison to other large sulfur-oxidizing bacteria.</title>
        <authorList>
            <person name="Winkel M."/>
            <person name="Salman V."/>
            <person name="Woyke T."/>
            <person name="Schulz-Vogt H."/>
            <person name="Richter M."/>
            <person name="Flood B."/>
            <person name="Bailey J."/>
            <person name="Amann R."/>
            <person name="Mussmann M."/>
        </authorList>
    </citation>
    <scope>NUCLEOTIDE SEQUENCE [LARGE SCALE GENOMIC DNA]</scope>
    <source>
        <strain evidence="6 7">THI036</strain>
    </source>
</reference>
<dbReference type="Proteomes" id="UP000076962">
    <property type="component" value="Unassembled WGS sequence"/>
</dbReference>
<keyword evidence="6" id="KW-0401">Integrin</keyword>
<dbReference type="Gene3D" id="2.60.40.2030">
    <property type="match status" value="1"/>
</dbReference>
<evidence type="ECO:0000259" key="5">
    <source>
        <dbReference type="SMART" id="SM00237"/>
    </source>
</evidence>
<dbReference type="InterPro" id="IPR051171">
    <property type="entry name" value="CaCA"/>
</dbReference>
<dbReference type="SUPFAM" id="SSF69318">
    <property type="entry name" value="Integrin alpha N-terminal domain"/>
    <property type="match status" value="1"/>
</dbReference>
<proteinExistence type="predicted"/>